<evidence type="ECO:0000313" key="3">
    <source>
        <dbReference type="Proteomes" id="UP000286317"/>
    </source>
</evidence>
<dbReference type="PROSITE" id="PS51186">
    <property type="entry name" value="GNAT"/>
    <property type="match status" value="1"/>
</dbReference>
<dbReference type="Gene3D" id="3.40.630.30">
    <property type="match status" value="1"/>
</dbReference>
<proteinExistence type="predicted"/>
<dbReference type="GeneID" id="79051842"/>
<dbReference type="Pfam" id="PF00583">
    <property type="entry name" value="Acetyltransf_1"/>
    <property type="match status" value="1"/>
</dbReference>
<evidence type="ECO:0000259" key="1">
    <source>
        <dbReference type="PROSITE" id="PS51186"/>
    </source>
</evidence>
<dbReference type="SUPFAM" id="SSF55729">
    <property type="entry name" value="Acyl-CoA N-acyltransferases (Nat)"/>
    <property type="match status" value="1"/>
</dbReference>
<evidence type="ECO:0000313" key="2">
    <source>
        <dbReference type="EMBL" id="RIM98832.1"/>
    </source>
</evidence>
<keyword evidence="3" id="KW-1185">Reference proteome</keyword>
<dbReference type="InterPro" id="IPR000182">
    <property type="entry name" value="GNAT_dom"/>
</dbReference>
<dbReference type="RefSeq" id="WP_039069502.1">
    <property type="nucleotide sequence ID" value="NZ_CP150685.1"/>
</dbReference>
<dbReference type="OrthoDB" id="2417302at2"/>
<reference evidence="2 3" key="1">
    <citation type="journal article" date="2016" name="Front. Microbiol.">
        <title>Comprehensive Phylogenetic Analysis of Bovine Non-aureus Staphylococci Species Based on Whole-Genome Sequencing.</title>
        <authorList>
            <person name="Naushad S."/>
            <person name="Barkema H.W."/>
            <person name="Luby C."/>
            <person name="Condas L.A."/>
            <person name="Nobrega D.B."/>
            <person name="Carson D.A."/>
            <person name="De Buck J."/>
        </authorList>
    </citation>
    <scope>NUCLEOTIDE SEQUENCE [LARGE SCALE GENOMIC DNA]</scope>
    <source>
        <strain evidence="2 3">SNUC 4554</strain>
    </source>
</reference>
<feature type="domain" description="N-acetyltransferase" evidence="1">
    <location>
        <begin position="151"/>
        <end position="289"/>
    </location>
</feature>
<dbReference type="AlphaFoldDB" id="A0A418IDH9"/>
<dbReference type="Proteomes" id="UP000286317">
    <property type="component" value="Unassembled WGS sequence"/>
</dbReference>
<dbReference type="EMBL" id="QXUF01000082">
    <property type="protein sequence ID" value="RIM98832.1"/>
    <property type="molecule type" value="Genomic_DNA"/>
</dbReference>
<sequence length="289" mass="34209">MKIIQLNDYDQIVKFINNADYHTASYLYKLPQAHENVETAIRQAIDDPGVFAQVDEQNEIVMLIFAFKYEDNKYKVIGPFIDKKSELTTESFKILFETMAQSKPDTANFNFSFEENEQNYSSFMKSIQSSYSFTDYHLISTQDIGTVDNIQNITDYHPAYYRSFKKLHEHTFKHDVMTAAEIVNSLDEQHKLFVFMSEGLLKGYLYLQIYEKTKNAEIKYFSSHTDYRFMGIAFDLLSHALNFAFSNYDIDKTYFKIRNKNHTLVERFNELGFYINYEYKKFKYVAAHL</sequence>
<dbReference type="CDD" id="cd04301">
    <property type="entry name" value="NAT_SF"/>
    <property type="match status" value="1"/>
</dbReference>
<dbReference type="InterPro" id="IPR016181">
    <property type="entry name" value="Acyl_CoA_acyltransferase"/>
</dbReference>
<organism evidence="2 3">
    <name type="scientific">Staphylococcus shinii</name>
    <dbReference type="NCBI Taxonomy" id="2912228"/>
    <lineage>
        <taxon>Bacteria</taxon>
        <taxon>Bacillati</taxon>
        <taxon>Bacillota</taxon>
        <taxon>Bacilli</taxon>
        <taxon>Bacillales</taxon>
        <taxon>Staphylococcaceae</taxon>
        <taxon>Staphylococcus</taxon>
    </lineage>
</organism>
<dbReference type="GO" id="GO:0004145">
    <property type="term" value="F:diamine N-acetyltransferase activity"/>
    <property type="evidence" value="ECO:0007669"/>
    <property type="project" value="TreeGrafter"/>
</dbReference>
<accession>A0A418IDH9</accession>
<name>A0A418IDH9_9STAP</name>
<dbReference type="PANTHER" id="PTHR43415">
    <property type="entry name" value="SPERMIDINE N(1)-ACETYLTRANSFERASE"/>
    <property type="match status" value="1"/>
</dbReference>
<protein>
    <submittedName>
        <fullName evidence="2">GNAT family N-acetyltransferase</fullName>
    </submittedName>
</protein>
<gene>
    <name evidence="2" type="ORF">BU112_10755</name>
</gene>
<comment type="caution">
    <text evidence="2">The sequence shown here is derived from an EMBL/GenBank/DDBJ whole genome shotgun (WGS) entry which is preliminary data.</text>
</comment>
<dbReference type="PANTHER" id="PTHR43415:SF6">
    <property type="entry name" value="SPERMIDINE N(1)-ACETYLTRANSFERASE"/>
    <property type="match status" value="1"/>
</dbReference>